<accession>A0AA36IIW2</accession>
<gene>
    <name evidence="3" type="ORF">EVOR1521_LOCUS14441</name>
</gene>
<reference evidence="3" key="1">
    <citation type="submission" date="2023-08" db="EMBL/GenBank/DDBJ databases">
        <authorList>
            <person name="Chen Y."/>
            <person name="Shah S."/>
            <person name="Dougan E. K."/>
            <person name="Thang M."/>
            <person name="Chan C."/>
        </authorList>
    </citation>
    <scope>NUCLEOTIDE SEQUENCE</scope>
</reference>
<feature type="transmembrane region" description="Helical" evidence="2">
    <location>
        <begin position="271"/>
        <end position="299"/>
    </location>
</feature>
<protein>
    <submittedName>
        <fullName evidence="3">Uncharacterized protein</fullName>
    </submittedName>
</protein>
<sequence>MASAADGSGQGAESEEAGIFLDTSCFRHFAPLLEASQAYAQLSGCRFRLASFEPAGEEEISKEKSVRLKARAEAEPQVQIFAERLRGGDPLLVEEHERAFRVVMVEGVRNAMMAAFQRLELWPPMPPPGGIEDDDCCYEDVNSDLPVIAQRLYNDDVRRLMAVPCDGAASPWQQRAFTAAFIVDFAEEVGVPCLPMPPTQKEMIEEFALRLEEFEARSSEAADGSEAAAEEEPPLGGREHLTLGVAQQLRAETRRLTERGGQFVSEHKTALALGAVGLVGGALTAALAAGGAIVATRLARSEDEREDRRC</sequence>
<dbReference type="EMBL" id="CAUJNA010001724">
    <property type="protein sequence ID" value="CAJ1388616.1"/>
    <property type="molecule type" value="Genomic_DNA"/>
</dbReference>
<organism evidence="3 4">
    <name type="scientific">Effrenium voratum</name>
    <dbReference type="NCBI Taxonomy" id="2562239"/>
    <lineage>
        <taxon>Eukaryota</taxon>
        <taxon>Sar</taxon>
        <taxon>Alveolata</taxon>
        <taxon>Dinophyceae</taxon>
        <taxon>Suessiales</taxon>
        <taxon>Symbiodiniaceae</taxon>
        <taxon>Effrenium</taxon>
    </lineage>
</organism>
<evidence type="ECO:0000313" key="3">
    <source>
        <dbReference type="EMBL" id="CAJ1388616.1"/>
    </source>
</evidence>
<keyword evidence="2" id="KW-1133">Transmembrane helix</keyword>
<name>A0AA36IIW2_9DINO</name>
<proteinExistence type="predicted"/>
<feature type="region of interest" description="Disordered" evidence="1">
    <location>
        <begin position="219"/>
        <end position="240"/>
    </location>
</feature>
<evidence type="ECO:0000256" key="2">
    <source>
        <dbReference type="SAM" id="Phobius"/>
    </source>
</evidence>
<evidence type="ECO:0000256" key="1">
    <source>
        <dbReference type="SAM" id="MobiDB-lite"/>
    </source>
</evidence>
<evidence type="ECO:0000313" key="4">
    <source>
        <dbReference type="Proteomes" id="UP001178507"/>
    </source>
</evidence>
<keyword evidence="4" id="KW-1185">Reference proteome</keyword>
<dbReference type="Proteomes" id="UP001178507">
    <property type="component" value="Unassembled WGS sequence"/>
</dbReference>
<comment type="caution">
    <text evidence="3">The sequence shown here is derived from an EMBL/GenBank/DDBJ whole genome shotgun (WGS) entry which is preliminary data.</text>
</comment>
<keyword evidence="2" id="KW-0812">Transmembrane</keyword>
<keyword evidence="2" id="KW-0472">Membrane</keyword>
<dbReference type="AlphaFoldDB" id="A0AA36IIW2"/>